<gene>
    <name evidence="2" type="primary">20199844</name>
    <name evidence="1" type="ORF">HELRODRAFT_162946</name>
</gene>
<dbReference type="KEGG" id="hro:HELRODRAFT_162946"/>
<reference evidence="1 3" key="2">
    <citation type="journal article" date="2013" name="Nature">
        <title>Insights into bilaterian evolution from three spiralian genomes.</title>
        <authorList>
            <person name="Simakov O."/>
            <person name="Marletaz F."/>
            <person name="Cho S.J."/>
            <person name="Edsinger-Gonzales E."/>
            <person name="Havlak P."/>
            <person name="Hellsten U."/>
            <person name="Kuo D.H."/>
            <person name="Larsson T."/>
            <person name="Lv J."/>
            <person name="Arendt D."/>
            <person name="Savage R."/>
            <person name="Osoegawa K."/>
            <person name="de Jong P."/>
            <person name="Grimwood J."/>
            <person name="Chapman J.A."/>
            <person name="Shapiro H."/>
            <person name="Aerts A."/>
            <person name="Otillar R.P."/>
            <person name="Terry A.Y."/>
            <person name="Boore J.L."/>
            <person name="Grigoriev I.V."/>
            <person name="Lindberg D.R."/>
            <person name="Seaver E.C."/>
            <person name="Weisblat D.A."/>
            <person name="Putnam N.H."/>
            <person name="Rokhsar D.S."/>
        </authorList>
    </citation>
    <scope>NUCLEOTIDE SEQUENCE</scope>
</reference>
<proteinExistence type="predicted"/>
<dbReference type="EnsemblMetazoa" id="HelroT162946">
    <property type="protein sequence ID" value="HelroP162946"/>
    <property type="gene ID" value="HelroG162946"/>
</dbReference>
<reference evidence="2" key="3">
    <citation type="submission" date="2015-06" db="UniProtKB">
        <authorList>
            <consortium name="EnsemblMetazoa"/>
        </authorList>
    </citation>
    <scope>IDENTIFICATION</scope>
</reference>
<keyword evidence="3" id="KW-1185">Reference proteome</keyword>
<dbReference type="HOGENOM" id="CLU_1715253_0_0_1"/>
<protein>
    <submittedName>
        <fullName evidence="1 2">Uncharacterized protein</fullName>
    </submittedName>
</protein>
<reference evidence="3" key="1">
    <citation type="submission" date="2012-12" db="EMBL/GenBank/DDBJ databases">
        <authorList>
            <person name="Hellsten U."/>
            <person name="Grimwood J."/>
            <person name="Chapman J.A."/>
            <person name="Shapiro H."/>
            <person name="Aerts A."/>
            <person name="Otillar R.P."/>
            <person name="Terry A.Y."/>
            <person name="Boore J.L."/>
            <person name="Simakov O."/>
            <person name="Marletaz F."/>
            <person name="Cho S.-J."/>
            <person name="Edsinger-Gonzales E."/>
            <person name="Havlak P."/>
            <person name="Kuo D.-H."/>
            <person name="Larsson T."/>
            <person name="Lv J."/>
            <person name="Arendt D."/>
            <person name="Savage R."/>
            <person name="Osoegawa K."/>
            <person name="de Jong P."/>
            <person name="Lindberg D.R."/>
            <person name="Seaver E.C."/>
            <person name="Weisblat D.A."/>
            <person name="Putnam N.H."/>
            <person name="Grigoriev I.V."/>
            <person name="Rokhsar D.S."/>
        </authorList>
    </citation>
    <scope>NUCLEOTIDE SEQUENCE</scope>
</reference>
<evidence type="ECO:0000313" key="3">
    <source>
        <dbReference type="Proteomes" id="UP000015101"/>
    </source>
</evidence>
<sequence length="153" mass="18168">MPILQERNATNLKKEQCQRNLDSKGVKAVVINRLNRSNKKSTRKQLKKTLSYQLINLRMISTVTHVISATHVDNCDARVNYVAHVDVKKENRQIFFDDSVKFRDLAEHRKRQKSQERKIMLEFLNFEKPHVKWHFNMIAHPTTARELQFKLTK</sequence>
<dbReference type="EMBL" id="KB097143">
    <property type="protein sequence ID" value="ESN99399.1"/>
    <property type="molecule type" value="Genomic_DNA"/>
</dbReference>
<dbReference type="OrthoDB" id="445357at2759"/>
<dbReference type="GeneID" id="20199844"/>
<dbReference type="InParanoid" id="T1ETE4"/>
<evidence type="ECO:0000313" key="1">
    <source>
        <dbReference type="EMBL" id="ESN99399.1"/>
    </source>
</evidence>
<dbReference type="CTD" id="20199844"/>
<evidence type="ECO:0000313" key="2">
    <source>
        <dbReference type="EnsemblMetazoa" id="HelroP162946"/>
    </source>
</evidence>
<accession>T1ETE4</accession>
<dbReference type="AlphaFoldDB" id="T1ETE4"/>
<dbReference type="EMBL" id="AMQM01001231">
    <property type="status" value="NOT_ANNOTATED_CDS"/>
    <property type="molecule type" value="Genomic_DNA"/>
</dbReference>
<dbReference type="RefSeq" id="XP_009023241.1">
    <property type="nucleotide sequence ID" value="XM_009024993.1"/>
</dbReference>
<organism evidence="2 3">
    <name type="scientific">Helobdella robusta</name>
    <name type="common">Californian leech</name>
    <dbReference type="NCBI Taxonomy" id="6412"/>
    <lineage>
        <taxon>Eukaryota</taxon>
        <taxon>Metazoa</taxon>
        <taxon>Spiralia</taxon>
        <taxon>Lophotrochozoa</taxon>
        <taxon>Annelida</taxon>
        <taxon>Clitellata</taxon>
        <taxon>Hirudinea</taxon>
        <taxon>Rhynchobdellida</taxon>
        <taxon>Glossiphoniidae</taxon>
        <taxon>Helobdella</taxon>
    </lineage>
</organism>
<name>T1ETE4_HELRO</name>
<dbReference type="Proteomes" id="UP000015101">
    <property type="component" value="Unassembled WGS sequence"/>
</dbReference>